<name>A0ABR8FF15_9NOST</name>
<proteinExistence type="predicted"/>
<dbReference type="PANTHER" id="PTHR34385">
    <property type="entry name" value="D-ALANYL-D-ALANINE CARBOXYPEPTIDASE"/>
    <property type="match status" value="1"/>
</dbReference>
<accession>A0ABR8FF15</accession>
<keyword evidence="3" id="KW-1185">Reference proteome</keyword>
<dbReference type="InterPro" id="IPR003709">
    <property type="entry name" value="VanY-like_core_dom"/>
</dbReference>
<dbReference type="EMBL" id="JACJST010000005">
    <property type="protein sequence ID" value="MBD2567787.1"/>
    <property type="molecule type" value="Genomic_DNA"/>
</dbReference>
<dbReference type="InterPro" id="IPR052179">
    <property type="entry name" value="DD-CPase-like"/>
</dbReference>
<dbReference type="Pfam" id="PF02557">
    <property type="entry name" value="VanY"/>
    <property type="match status" value="1"/>
</dbReference>
<dbReference type="InterPro" id="IPR009045">
    <property type="entry name" value="Zn_M74/Hedgehog-like"/>
</dbReference>
<gene>
    <name evidence="2" type="ORF">H6G59_07660</name>
</gene>
<evidence type="ECO:0000313" key="2">
    <source>
        <dbReference type="EMBL" id="MBD2567787.1"/>
    </source>
</evidence>
<protein>
    <submittedName>
        <fullName evidence="2">M15 family metallopeptidase</fullName>
    </submittedName>
</protein>
<reference evidence="2 3" key="1">
    <citation type="journal article" date="2020" name="ISME J.">
        <title>Comparative genomics reveals insights into cyanobacterial evolution and habitat adaptation.</title>
        <authorList>
            <person name="Chen M.Y."/>
            <person name="Teng W.K."/>
            <person name="Zhao L."/>
            <person name="Hu C.X."/>
            <person name="Zhou Y.K."/>
            <person name="Han B.P."/>
            <person name="Song L.R."/>
            <person name="Shu W.S."/>
        </authorList>
    </citation>
    <scope>NUCLEOTIDE SEQUENCE [LARGE SCALE GENOMIC DNA]</scope>
    <source>
        <strain evidence="2 3">FACHB-196</strain>
    </source>
</reference>
<feature type="domain" description="D-alanyl-D-alanine carboxypeptidase-like core" evidence="1">
    <location>
        <begin position="16"/>
        <end position="143"/>
    </location>
</feature>
<evidence type="ECO:0000313" key="3">
    <source>
        <dbReference type="Proteomes" id="UP000640531"/>
    </source>
</evidence>
<organism evidence="2 3">
    <name type="scientific">Anabaena lutea FACHB-196</name>
    <dbReference type="NCBI Taxonomy" id="2692881"/>
    <lineage>
        <taxon>Bacteria</taxon>
        <taxon>Bacillati</taxon>
        <taxon>Cyanobacteriota</taxon>
        <taxon>Cyanophyceae</taxon>
        <taxon>Nostocales</taxon>
        <taxon>Nostocaceae</taxon>
        <taxon>Anabaena</taxon>
    </lineage>
</organism>
<comment type="caution">
    <text evidence="2">The sequence shown here is derived from an EMBL/GenBank/DDBJ whole genome shotgun (WGS) entry which is preliminary data.</text>
</comment>
<evidence type="ECO:0000259" key="1">
    <source>
        <dbReference type="Pfam" id="PF02557"/>
    </source>
</evidence>
<dbReference type="Proteomes" id="UP000640531">
    <property type="component" value="Unassembled WGS sequence"/>
</dbReference>
<dbReference type="CDD" id="cd14852">
    <property type="entry name" value="LD-carboxypeptidase"/>
    <property type="match status" value="1"/>
</dbReference>
<dbReference type="SUPFAM" id="SSF55166">
    <property type="entry name" value="Hedgehog/DD-peptidase"/>
    <property type="match status" value="1"/>
</dbReference>
<dbReference type="InterPro" id="IPR058193">
    <property type="entry name" value="VanY/YodJ_core_dom"/>
</dbReference>
<sequence length="165" mass="18636">MIIGSYAQHEYQRFEQLAPEAALALMKLIYAARDEGVWIIPVSGFRSIATQDKLFQSQIQRRGSPEAAAKLSAPPGYSEHHTGYALDLADGHFPKQDVTYNFANTDAFRWLSQHGKEFGFELSFPANNLQGVSYEPWHWRFIGSPNAVRIFARAKQTSSENQTLN</sequence>
<dbReference type="Gene3D" id="3.30.1380.10">
    <property type="match status" value="1"/>
</dbReference>
<dbReference type="PANTHER" id="PTHR34385:SF1">
    <property type="entry name" value="PEPTIDOGLYCAN L-ALANYL-D-GLUTAMATE ENDOPEPTIDASE CWLK"/>
    <property type="match status" value="1"/>
</dbReference>